<evidence type="ECO:0000259" key="1">
    <source>
        <dbReference type="Pfam" id="PF00903"/>
    </source>
</evidence>
<dbReference type="InterPro" id="IPR004360">
    <property type="entry name" value="Glyas_Fos-R_dOase_dom"/>
</dbReference>
<dbReference type="AlphaFoldDB" id="A0A4Y9SHM6"/>
<dbReference type="PANTHER" id="PTHR36503:SF1">
    <property type="entry name" value="BLR2520 PROTEIN"/>
    <property type="match status" value="1"/>
</dbReference>
<reference evidence="2 3" key="1">
    <citation type="submission" date="2019-03" db="EMBL/GenBank/DDBJ databases">
        <title>Draft Genome Sequence of Duganella callidus sp. nov., a Novel Duganella Species Isolated from Cultivated Soil.</title>
        <authorList>
            <person name="Raths R."/>
            <person name="Peta V."/>
            <person name="Bucking H."/>
        </authorList>
    </citation>
    <scope>NUCLEOTIDE SEQUENCE [LARGE SCALE GENOMIC DNA]</scope>
    <source>
        <strain evidence="2 3">DN04</strain>
    </source>
</reference>
<dbReference type="PANTHER" id="PTHR36503">
    <property type="entry name" value="BLR2520 PROTEIN"/>
    <property type="match status" value="1"/>
</dbReference>
<dbReference type="InterPro" id="IPR029068">
    <property type="entry name" value="Glyas_Bleomycin-R_OHBP_Dase"/>
</dbReference>
<feature type="domain" description="Glyoxalase/fosfomycin resistance/dioxygenase" evidence="1">
    <location>
        <begin position="20"/>
        <end position="71"/>
    </location>
</feature>
<dbReference type="Gene3D" id="3.10.180.10">
    <property type="entry name" value="2,3-Dihydroxybiphenyl 1,2-Dioxygenase, domain 1"/>
    <property type="match status" value="1"/>
</dbReference>
<accession>A0A4Y9SHM6</accession>
<dbReference type="RefSeq" id="WP_135201436.1">
    <property type="nucleotide sequence ID" value="NZ_SPVG01000095.1"/>
</dbReference>
<evidence type="ECO:0000313" key="2">
    <source>
        <dbReference type="EMBL" id="TFW24662.1"/>
    </source>
</evidence>
<gene>
    <name evidence="2" type="ORF">E4L98_10110</name>
</gene>
<organism evidence="2 3">
    <name type="scientific">Duganella callida</name>
    <dbReference type="NCBI Taxonomy" id="2561932"/>
    <lineage>
        <taxon>Bacteria</taxon>
        <taxon>Pseudomonadati</taxon>
        <taxon>Pseudomonadota</taxon>
        <taxon>Betaproteobacteria</taxon>
        <taxon>Burkholderiales</taxon>
        <taxon>Oxalobacteraceae</taxon>
        <taxon>Telluria group</taxon>
        <taxon>Duganella</taxon>
    </lineage>
</organism>
<dbReference type="EMBL" id="SPVG01000095">
    <property type="protein sequence ID" value="TFW24662.1"/>
    <property type="molecule type" value="Genomic_DNA"/>
</dbReference>
<protein>
    <recommendedName>
        <fullName evidence="1">Glyoxalase/fosfomycin resistance/dioxygenase domain-containing protein</fullName>
    </recommendedName>
</protein>
<name>A0A4Y9SHM6_9BURK</name>
<keyword evidence="3" id="KW-1185">Reference proteome</keyword>
<dbReference type="OrthoDB" id="9797663at2"/>
<evidence type="ECO:0000313" key="3">
    <source>
        <dbReference type="Proteomes" id="UP000297729"/>
    </source>
</evidence>
<dbReference type="Proteomes" id="UP000297729">
    <property type="component" value="Unassembled WGS sequence"/>
</dbReference>
<dbReference type="Pfam" id="PF00903">
    <property type="entry name" value="Glyoxalase"/>
    <property type="match status" value="1"/>
</dbReference>
<dbReference type="SUPFAM" id="SSF54593">
    <property type="entry name" value="Glyoxalase/Bleomycin resistance protein/Dihydroxybiphenyl dioxygenase"/>
    <property type="match status" value="1"/>
</dbReference>
<proteinExistence type="predicted"/>
<sequence length="92" mass="10290">MLDQAVGHTYSAVEALAPSQRMHLVARQPDEVPRILAKAEQAGGTIVKPATRTHWGIAGYFKDPDGHLFEVDFETTWVFDPQHHLVVDRINS</sequence>
<comment type="caution">
    <text evidence="2">The sequence shown here is derived from an EMBL/GenBank/DDBJ whole genome shotgun (WGS) entry which is preliminary data.</text>
</comment>